<dbReference type="OrthoDB" id="2242133at2759"/>
<organism evidence="2 3">
    <name type="scientific">Rhizopus azygosporus</name>
    <name type="common">Rhizopus microsporus var. azygosporus</name>
    <dbReference type="NCBI Taxonomy" id="86630"/>
    <lineage>
        <taxon>Eukaryota</taxon>
        <taxon>Fungi</taxon>
        <taxon>Fungi incertae sedis</taxon>
        <taxon>Mucoromycota</taxon>
        <taxon>Mucoromycotina</taxon>
        <taxon>Mucoromycetes</taxon>
        <taxon>Mucorales</taxon>
        <taxon>Mucorineae</taxon>
        <taxon>Rhizopodaceae</taxon>
        <taxon>Rhizopus</taxon>
    </lineage>
</organism>
<evidence type="ECO:0000313" key="2">
    <source>
        <dbReference type="EMBL" id="RCH93656.1"/>
    </source>
</evidence>
<dbReference type="InterPro" id="IPR036047">
    <property type="entry name" value="F-box-like_dom_sf"/>
</dbReference>
<dbReference type="PROSITE" id="PS50181">
    <property type="entry name" value="FBOX"/>
    <property type="match status" value="1"/>
</dbReference>
<reference evidence="2 3" key="1">
    <citation type="journal article" date="2018" name="G3 (Bethesda)">
        <title>Phylogenetic and Phylogenomic Definition of Rhizopus Species.</title>
        <authorList>
            <person name="Gryganskyi A.P."/>
            <person name="Golan J."/>
            <person name="Dolatabadi S."/>
            <person name="Mondo S."/>
            <person name="Robb S."/>
            <person name="Idnurm A."/>
            <person name="Muszewska A."/>
            <person name="Steczkiewicz K."/>
            <person name="Masonjones S."/>
            <person name="Liao H.L."/>
            <person name="Gajdeczka M.T."/>
            <person name="Anike F."/>
            <person name="Vuek A."/>
            <person name="Anishchenko I.M."/>
            <person name="Voigt K."/>
            <person name="de Hoog G.S."/>
            <person name="Smith M.E."/>
            <person name="Heitman J."/>
            <person name="Vilgalys R."/>
            <person name="Stajich J.E."/>
        </authorList>
    </citation>
    <scope>NUCLEOTIDE SEQUENCE [LARGE SCALE GENOMIC DNA]</scope>
    <source>
        <strain evidence="2 3">CBS 357.93</strain>
    </source>
</reference>
<dbReference type="Gene3D" id="1.20.1280.50">
    <property type="match status" value="1"/>
</dbReference>
<dbReference type="AlphaFoldDB" id="A0A367JUQ7"/>
<dbReference type="EMBL" id="PJQL01000671">
    <property type="protein sequence ID" value="RCH93656.1"/>
    <property type="molecule type" value="Genomic_DNA"/>
</dbReference>
<evidence type="ECO:0000259" key="1">
    <source>
        <dbReference type="PROSITE" id="PS50181"/>
    </source>
</evidence>
<sequence length="575" mass="67924">MEAQGTIWCNLPLEIWDHIMSYMNTDDLANYCLVSKAWYSICAPYLYQSIMIEDPDDLAVVLCNSPRAPGRHVKKIVLDYESMSLEETYDQLRMLIDYCPNVEVFTSDEILTFLWWNGFLKVLQDGHMWRKIQKIPETIRESDNMDLYYQCSRHLRQSLQTIQLLGPRFEPVRDTDVRWLNDFPCLNSLEVYPRIGFATAQDFELLLKYTQHLRQLTVDWHDFGLSQTELEWLEATQARQMPRIDIYPSMECLRVTGCFSFDSVYMPQLCYFFQKFPRLKTAQLTIHSANLFDNIFTQYISRIPHVMIKVRYATILLQVLNTFVGLEYQKVLELEYAPEFHYLRQMVVRLKMTKNEVNCSIIGELGDDFLSSVSIDILQTIGFRIHHLTIEHPFRIWQGFNLGVYGDLCPRLQTLEVSYVEVEQFALDVLEEHRELRHIKLIDSVINNDAIFSALSTLVPNLETLVLEDCTFFRERTFPFTLVMDMPHTRFNHHLHIDLTNVDFEKILLRLSIGTKRSNYYLCQDNGTMQVPNFVVQELYANYHPYVATLFIRCQHLRRLELTLPDEEKNIVCYF</sequence>
<protein>
    <recommendedName>
        <fullName evidence="1">F-box domain-containing protein</fullName>
    </recommendedName>
</protein>
<dbReference type="Proteomes" id="UP000252139">
    <property type="component" value="Unassembled WGS sequence"/>
</dbReference>
<accession>A0A367JUQ7</accession>
<proteinExistence type="predicted"/>
<gene>
    <name evidence="2" type="ORF">CU097_009857</name>
</gene>
<comment type="caution">
    <text evidence="2">The sequence shown here is derived from an EMBL/GenBank/DDBJ whole genome shotgun (WGS) entry which is preliminary data.</text>
</comment>
<dbReference type="Gene3D" id="3.80.10.10">
    <property type="entry name" value="Ribonuclease Inhibitor"/>
    <property type="match status" value="1"/>
</dbReference>
<dbReference type="InterPro" id="IPR001810">
    <property type="entry name" value="F-box_dom"/>
</dbReference>
<feature type="domain" description="F-box" evidence="1">
    <location>
        <begin position="5"/>
        <end position="50"/>
    </location>
</feature>
<dbReference type="Pfam" id="PF12937">
    <property type="entry name" value="F-box-like"/>
    <property type="match status" value="1"/>
</dbReference>
<evidence type="ECO:0000313" key="3">
    <source>
        <dbReference type="Proteomes" id="UP000252139"/>
    </source>
</evidence>
<keyword evidence="3" id="KW-1185">Reference proteome</keyword>
<name>A0A367JUQ7_RHIAZ</name>
<dbReference type="SUPFAM" id="SSF81383">
    <property type="entry name" value="F-box domain"/>
    <property type="match status" value="1"/>
</dbReference>
<dbReference type="SUPFAM" id="SSF52047">
    <property type="entry name" value="RNI-like"/>
    <property type="match status" value="1"/>
</dbReference>
<dbReference type="SMART" id="SM00256">
    <property type="entry name" value="FBOX"/>
    <property type="match status" value="1"/>
</dbReference>
<dbReference type="InterPro" id="IPR032675">
    <property type="entry name" value="LRR_dom_sf"/>
</dbReference>